<evidence type="ECO:0000313" key="2">
    <source>
        <dbReference type="Proteomes" id="UP001139534"/>
    </source>
</evidence>
<dbReference type="EMBL" id="JALPRK010000001">
    <property type="protein sequence ID" value="MCK8485928.1"/>
    <property type="molecule type" value="Genomic_DNA"/>
</dbReference>
<gene>
    <name evidence="1" type="ORF">M0651_01945</name>
</gene>
<protein>
    <submittedName>
        <fullName evidence="1">DUF116 domain-containing protein</fullName>
    </submittedName>
</protein>
<dbReference type="RefSeq" id="WP_248550152.1">
    <property type="nucleotide sequence ID" value="NZ_JALPRK010000001.1"/>
</dbReference>
<comment type="caution">
    <text evidence="1">The sequence shown here is derived from an EMBL/GenBank/DDBJ whole genome shotgun (WGS) entry which is preliminary data.</text>
</comment>
<proteinExistence type="predicted"/>
<evidence type="ECO:0000313" key="1">
    <source>
        <dbReference type="EMBL" id="MCK8485928.1"/>
    </source>
</evidence>
<name>A0A9X2BND0_9BACL</name>
<dbReference type="AlphaFoldDB" id="A0A9X2BND0"/>
<sequence length="383" mass="43419">MKPEVVTYTLQANGLGTEAYYRDVARFADEVLENAGAEPGIPEIAKYAVKRGMEPEDVRISVLEFLMIGVFWRSYGKFAAPLSLRAASRWLPRLYAWKSKGPRARWTVDLLKGCLNTAQLRVKRSAELGIHVRGFGKLIRWLQASGEFGPECRRLAVWLAFLRSLPASESRNLLLRAIRFAGWFERRSRCELGKYTPEVDAFIKARRNALRWKENLMFCTRGRVEYHLNMVGAELMNRAYRERFLRTKKRKMLLPICMRLKGEAACKAVRMDEGWVCQGCAKDCQVNRISAMGRETGFTALMIPHASTAFDRRNAADVPGEIGIIGVACILNLISGGYRAKELGFEPQCVLLNYAGCVKHWHPEGIATSIDLNQLQRILQDSP</sequence>
<reference evidence="1" key="1">
    <citation type="submission" date="2022-04" db="EMBL/GenBank/DDBJ databases">
        <authorList>
            <person name="Seo M.-J."/>
        </authorList>
    </citation>
    <scope>NUCLEOTIDE SEQUENCE</scope>
    <source>
        <strain evidence="1">MBLB2552</strain>
    </source>
</reference>
<dbReference type="Pfam" id="PF01976">
    <property type="entry name" value="DUF116"/>
    <property type="match status" value="1"/>
</dbReference>
<dbReference type="InterPro" id="IPR002829">
    <property type="entry name" value="DUF116"/>
</dbReference>
<dbReference type="Proteomes" id="UP001139534">
    <property type="component" value="Unassembled WGS sequence"/>
</dbReference>
<keyword evidence="2" id="KW-1185">Reference proteome</keyword>
<organism evidence="1 2">
    <name type="scientific">Paenibacillus mellifer</name>
    <dbReference type="NCBI Taxonomy" id="2937794"/>
    <lineage>
        <taxon>Bacteria</taxon>
        <taxon>Bacillati</taxon>
        <taxon>Bacillota</taxon>
        <taxon>Bacilli</taxon>
        <taxon>Bacillales</taxon>
        <taxon>Paenibacillaceae</taxon>
        <taxon>Paenibacillus</taxon>
    </lineage>
</organism>
<accession>A0A9X2BND0</accession>